<dbReference type="CDD" id="cd00637">
    <property type="entry name" value="7tm_classA_rhodopsin-like"/>
    <property type="match status" value="1"/>
</dbReference>
<dbReference type="PANTHER" id="PTHR22752">
    <property type="entry name" value="G PROTEIN-COUPLED RECEPTOR"/>
    <property type="match status" value="1"/>
</dbReference>
<evidence type="ECO:0000256" key="16">
    <source>
        <dbReference type="SAM" id="Phobius"/>
    </source>
</evidence>
<feature type="transmembrane region" description="Helical" evidence="16">
    <location>
        <begin position="944"/>
        <end position="967"/>
    </location>
</feature>
<evidence type="ECO:0000256" key="4">
    <source>
        <dbReference type="ARBA" id="ARBA00022692"/>
    </source>
</evidence>
<dbReference type="FunFam" id="1.20.1070.10:FF:001251">
    <property type="entry name" value="Uncharacterized protein"/>
    <property type="match status" value="1"/>
</dbReference>
<dbReference type="Pfam" id="PF00001">
    <property type="entry name" value="7tm_1"/>
    <property type="match status" value="2"/>
</dbReference>
<reference evidence="18" key="1">
    <citation type="journal article" date="2008" name="Nature">
        <title>The amphioxus genome and the evolution of the chordate karyotype.</title>
        <authorList>
            <consortium name="US DOE Joint Genome Institute (JGI-PGF)"/>
            <person name="Putnam N.H."/>
            <person name="Butts T."/>
            <person name="Ferrier D.E.K."/>
            <person name="Furlong R.F."/>
            <person name="Hellsten U."/>
            <person name="Kawashima T."/>
            <person name="Robinson-Rechavi M."/>
            <person name="Shoguchi E."/>
            <person name="Terry A."/>
            <person name="Yu J.-K."/>
            <person name="Benito-Gutierrez E.L."/>
            <person name="Dubchak I."/>
            <person name="Garcia-Fernandez J."/>
            <person name="Gibson-Brown J.J."/>
            <person name="Grigoriev I.V."/>
            <person name="Horton A.C."/>
            <person name="de Jong P.J."/>
            <person name="Jurka J."/>
            <person name="Kapitonov V.V."/>
            <person name="Kohara Y."/>
            <person name="Kuroki Y."/>
            <person name="Lindquist E."/>
            <person name="Lucas S."/>
            <person name="Osoegawa K."/>
            <person name="Pennacchio L.A."/>
            <person name="Salamov A.A."/>
            <person name="Satou Y."/>
            <person name="Sauka-Spengler T."/>
            <person name="Schmutz J."/>
            <person name="Shin-I T."/>
            <person name="Toyoda A."/>
            <person name="Bronner-Fraser M."/>
            <person name="Fujiyama A."/>
            <person name="Holland L.Z."/>
            <person name="Holland P.W.H."/>
            <person name="Satoh N."/>
            <person name="Rokhsar D.S."/>
        </authorList>
    </citation>
    <scope>NUCLEOTIDE SEQUENCE [LARGE SCALE GENOMIC DNA]</scope>
    <source>
        <strain evidence="18">S238N-H82</strain>
        <tissue evidence="18">Testes</tissue>
    </source>
</reference>
<dbReference type="SUPFAM" id="SSF81321">
    <property type="entry name" value="Family A G protein-coupled receptor-like"/>
    <property type="match status" value="2"/>
</dbReference>
<dbReference type="AlphaFoldDB" id="C3YZ02"/>
<evidence type="ECO:0000256" key="5">
    <source>
        <dbReference type="ARBA" id="ARBA00022989"/>
    </source>
</evidence>
<feature type="transmembrane region" description="Helical" evidence="16">
    <location>
        <begin position="40"/>
        <end position="61"/>
    </location>
</feature>
<feature type="transmembrane region" description="Helical" evidence="16">
    <location>
        <begin position="200"/>
        <end position="225"/>
    </location>
</feature>
<feature type="domain" description="G-protein coupled receptors family 1 profile" evidence="17">
    <location>
        <begin position="548"/>
        <end position="995"/>
    </location>
</feature>
<evidence type="ECO:0000256" key="3">
    <source>
        <dbReference type="ARBA" id="ARBA00022475"/>
    </source>
</evidence>
<feature type="region of interest" description="Disordered" evidence="15">
    <location>
        <begin position="1"/>
        <end position="21"/>
    </location>
</feature>
<evidence type="ECO:0000313" key="18">
    <source>
        <dbReference type="EMBL" id="EEN54510.1"/>
    </source>
</evidence>
<name>C3YZ02_BRAFL</name>
<evidence type="ECO:0000256" key="1">
    <source>
        <dbReference type="ARBA" id="ARBA00004272"/>
    </source>
</evidence>
<feature type="region of interest" description="Disordered" evidence="15">
    <location>
        <begin position="737"/>
        <end position="771"/>
    </location>
</feature>
<keyword evidence="4 14" id="KW-0812">Transmembrane</keyword>
<dbReference type="EMBL" id="GG666565">
    <property type="protein sequence ID" value="EEN54510.1"/>
    <property type="molecule type" value="Genomic_DNA"/>
</dbReference>
<feature type="transmembrane region" description="Helical" evidence="16">
    <location>
        <begin position="532"/>
        <end position="557"/>
    </location>
</feature>
<keyword evidence="11" id="KW-0325">Glycoprotein</keyword>
<dbReference type="eggNOG" id="KOG3656">
    <property type="taxonomic scope" value="Eukaryota"/>
</dbReference>
<accession>C3YZ02</accession>
<evidence type="ECO:0000256" key="14">
    <source>
        <dbReference type="RuleBase" id="RU000688"/>
    </source>
</evidence>
<evidence type="ECO:0000256" key="11">
    <source>
        <dbReference type="ARBA" id="ARBA00023180"/>
    </source>
</evidence>
<feature type="transmembrane region" description="Helical" evidence="16">
    <location>
        <begin position="651"/>
        <end position="672"/>
    </location>
</feature>
<keyword evidence="3" id="KW-1003">Cell membrane</keyword>
<evidence type="ECO:0000256" key="7">
    <source>
        <dbReference type="ARBA" id="ARBA00023069"/>
    </source>
</evidence>
<dbReference type="InParanoid" id="C3YZ02"/>
<dbReference type="PROSITE" id="PS00237">
    <property type="entry name" value="G_PROTEIN_RECEP_F1_1"/>
    <property type="match status" value="1"/>
</dbReference>
<keyword evidence="6 14" id="KW-0297">G-protein coupled receptor</keyword>
<keyword evidence="9" id="KW-1015">Disulfide bond</keyword>
<dbReference type="PROSITE" id="PS50262">
    <property type="entry name" value="G_PROTEIN_RECEP_F1_2"/>
    <property type="match status" value="2"/>
</dbReference>
<evidence type="ECO:0000256" key="15">
    <source>
        <dbReference type="SAM" id="MobiDB-lite"/>
    </source>
</evidence>
<feature type="transmembrane region" description="Helical" evidence="16">
    <location>
        <begin position="692"/>
        <end position="715"/>
    </location>
</feature>
<feature type="region of interest" description="Disordered" evidence="15">
    <location>
        <begin position="329"/>
        <end position="348"/>
    </location>
</feature>
<feature type="transmembrane region" description="Helical" evidence="16">
    <location>
        <begin position="603"/>
        <end position="630"/>
    </location>
</feature>
<keyword evidence="2" id="KW-0217">Developmental protein</keyword>
<evidence type="ECO:0000256" key="13">
    <source>
        <dbReference type="ARBA" id="ARBA00023273"/>
    </source>
</evidence>
<dbReference type="PANTHER" id="PTHR22752:SF10">
    <property type="entry name" value="G-PROTEIN COUPLED RECEPTOR 161"/>
    <property type="match status" value="1"/>
</dbReference>
<keyword evidence="12 14" id="KW-0807">Transducer</keyword>
<evidence type="ECO:0000259" key="17">
    <source>
        <dbReference type="PROSITE" id="PS50262"/>
    </source>
</evidence>
<keyword evidence="5 16" id="KW-1133">Transmembrane helix</keyword>
<comment type="similarity">
    <text evidence="14">Belongs to the G-protein coupled receptor 1 family.</text>
</comment>
<keyword evidence="7" id="KW-0969">Cilium</keyword>
<evidence type="ECO:0000256" key="10">
    <source>
        <dbReference type="ARBA" id="ARBA00023170"/>
    </source>
</evidence>
<feature type="transmembrane region" description="Helical" evidence="16">
    <location>
        <begin position="107"/>
        <end position="134"/>
    </location>
</feature>
<feature type="transmembrane region" description="Helical" evidence="16">
    <location>
        <begin position="73"/>
        <end position="95"/>
    </location>
</feature>
<protein>
    <recommendedName>
        <fullName evidence="17">G-protein coupled receptors family 1 profile domain-containing protein</fullName>
    </recommendedName>
</protein>
<dbReference type="Gene3D" id="1.20.1070.10">
    <property type="entry name" value="Rhodopsin 7-helix transmembrane proteins"/>
    <property type="match status" value="3"/>
</dbReference>
<feature type="transmembrane region" description="Helical" evidence="16">
    <location>
        <begin position="155"/>
        <end position="180"/>
    </location>
</feature>
<feature type="compositionally biased region" description="Polar residues" evidence="15">
    <location>
        <begin position="434"/>
        <end position="452"/>
    </location>
</feature>
<evidence type="ECO:0000256" key="6">
    <source>
        <dbReference type="ARBA" id="ARBA00023040"/>
    </source>
</evidence>
<dbReference type="GO" id="GO:0004930">
    <property type="term" value="F:G protein-coupled receptor activity"/>
    <property type="evidence" value="ECO:0007669"/>
    <property type="project" value="UniProtKB-KW"/>
</dbReference>
<feature type="region of interest" description="Disordered" evidence="15">
    <location>
        <begin position="417"/>
        <end position="459"/>
    </location>
</feature>
<feature type="domain" description="G-protein coupled receptors family 1 profile" evidence="17">
    <location>
        <begin position="52"/>
        <end position="253"/>
    </location>
</feature>
<gene>
    <name evidence="18" type="ORF">BRAFLDRAFT_66875</name>
</gene>
<sequence>MGLEDTAMNMTESPRLSPQTLASNVTDPTDIATTRHGKTAALIIIMVASLVLNVLVIVVILRRKTALRTNHSTLILHMMLSELGLTVICMPLTVLSIFDNGATLKGSVILCMVNGFTSFTFPTSYTLLLSCIAIDRYFAICKAVHYPTILSPFRLKIVVICQWIFSCLAGLSPLFGWSSYRYHPGTFHCSPDWSILSFRLTFIFVGLVVPSSIILFSYVSIFVFVRRSYTRLNAWRDQSREVISSNSRPSSTVPSGSKNPFFSKSNDVKPQLATRVKMSLTEKKEVAPAANRASNFFGHKQGVGQSEYDVEKRRVTIVIERYDSCSDSDSIEGEDKVSSSSHKHCQDNSCTTVPYVTENKVKPWATKEAWAEGKDLLSVPKRDKTEGHYPRHNRHSNLREEEIFYRAAATSTVFTTHMSGESLNSPDDHRDTRSISGNLSMSRESDGTQSPGENEYRRERQQKIERRVALTDCQFSITTFAKIFNMSAVTGLPCSDDNSATTNGSACNFTTPSLASNVSETPTLETATLNTIAAAATLVIIMVTSVVLNGLVILTMLRRKATLNSNHSLLVLNMALSGFGLSVICEPITLLGLIDGGTALKDSTVLCMINGLTSAIFPLLTTLLLTLISIDRYLAICKPHAAALSRFRLKITLAVIWLFSVLVGLPPLVGWSKYEYHQGTFHCSPDWTVLSYRLTCIFLGLAVPSSAIFYCYTAIFKFVRRNHRKLKAWRDRGTEAHGSAALQTTLEPSKRLSPPRRPQKDNATAPLDETGAVTDNATVGLHKNHDIECQLSSCHSQVAEQVDLARDEAKQQPGTTTVEQQDIDLSSNLNTCTGNEASRKSDTITNSPVLRQENKPRKTQAFLTIVKSTRHGSFDQIRGEPSQLTVEQSEFVTDGFPSRTIFTTQTSRDTFLVPDGRRRVLDKIETSRKKDRKDRENHKIQRKIALSAVIYIGSHFACWGPYVIIVGGGYALPLWVQTLVMWLAYSSTIVCPVVYAFNNRKILQEVRRAWPCGKTSG</sequence>
<keyword evidence="13" id="KW-0966">Cell projection</keyword>
<comment type="subcellular location">
    <subcellularLocation>
        <location evidence="1">Cell projection</location>
        <location evidence="1">Cilium membrane</location>
        <topology evidence="1">Multi-pass membrane protein</topology>
    </subcellularLocation>
</comment>
<feature type="transmembrane region" description="Helical" evidence="16">
    <location>
        <begin position="468"/>
        <end position="489"/>
    </location>
</feature>
<dbReference type="GO" id="GO:0060170">
    <property type="term" value="C:ciliary membrane"/>
    <property type="evidence" value="ECO:0007669"/>
    <property type="project" value="UniProtKB-SubCell"/>
</dbReference>
<evidence type="ECO:0000256" key="12">
    <source>
        <dbReference type="ARBA" id="ARBA00023224"/>
    </source>
</evidence>
<feature type="compositionally biased region" description="Polar residues" evidence="15">
    <location>
        <begin position="8"/>
        <end position="21"/>
    </location>
</feature>
<dbReference type="InterPro" id="IPR000276">
    <property type="entry name" value="GPCR_Rhodpsn"/>
</dbReference>
<keyword evidence="8 16" id="KW-0472">Membrane</keyword>
<evidence type="ECO:0000256" key="9">
    <source>
        <dbReference type="ARBA" id="ARBA00023157"/>
    </source>
</evidence>
<keyword evidence="10 14" id="KW-0675">Receptor</keyword>
<evidence type="ECO:0000256" key="8">
    <source>
        <dbReference type="ARBA" id="ARBA00023136"/>
    </source>
</evidence>
<evidence type="ECO:0000256" key="2">
    <source>
        <dbReference type="ARBA" id="ARBA00022473"/>
    </source>
</evidence>
<dbReference type="InterPro" id="IPR017452">
    <property type="entry name" value="GPCR_Rhodpsn_7TM"/>
</dbReference>
<feature type="transmembrane region" description="Helical" evidence="16">
    <location>
        <begin position="979"/>
        <end position="998"/>
    </location>
</feature>
<organism>
    <name type="scientific">Branchiostoma floridae</name>
    <name type="common">Florida lancelet</name>
    <name type="synonym">Amphioxus</name>
    <dbReference type="NCBI Taxonomy" id="7739"/>
    <lineage>
        <taxon>Eukaryota</taxon>
        <taxon>Metazoa</taxon>
        <taxon>Chordata</taxon>
        <taxon>Cephalochordata</taxon>
        <taxon>Leptocardii</taxon>
        <taxon>Amphioxiformes</taxon>
        <taxon>Branchiostomatidae</taxon>
        <taxon>Branchiostoma</taxon>
    </lineage>
</organism>
<feature type="transmembrane region" description="Helical" evidence="16">
    <location>
        <begin position="569"/>
        <end position="591"/>
    </location>
</feature>
<proteinExistence type="inferred from homology"/>
<dbReference type="PRINTS" id="PR00237">
    <property type="entry name" value="GPCRRHODOPSN"/>
</dbReference>